<evidence type="ECO:0000313" key="2">
    <source>
        <dbReference type="EMBL" id="KPJ04946.1"/>
    </source>
</evidence>
<evidence type="ECO:0000313" key="3">
    <source>
        <dbReference type="Proteomes" id="UP000053268"/>
    </source>
</evidence>
<proteinExistence type="predicted"/>
<name>A0A194QN84_PAPXU</name>
<feature type="region of interest" description="Disordered" evidence="1">
    <location>
        <begin position="1"/>
        <end position="70"/>
    </location>
</feature>
<accession>A0A194QN84</accession>
<feature type="compositionally biased region" description="Basic and acidic residues" evidence="1">
    <location>
        <begin position="16"/>
        <end position="31"/>
    </location>
</feature>
<dbReference type="AlphaFoldDB" id="A0A194QN84"/>
<dbReference type="EMBL" id="KQ458793">
    <property type="protein sequence ID" value="KPJ04946.1"/>
    <property type="molecule type" value="Genomic_DNA"/>
</dbReference>
<keyword evidence="3" id="KW-1185">Reference proteome</keyword>
<organism evidence="2 3">
    <name type="scientific">Papilio xuthus</name>
    <name type="common">Asian swallowtail butterfly</name>
    <dbReference type="NCBI Taxonomy" id="66420"/>
    <lineage>
        <taxon>Eukaryota</taxon>
        <taxon>Metazoa</taxon>
        <taxon>Ecdysozoa</taxon>
        <taxon>Arthropoda</taxon>
        <taxon>Hexapoda</taxon>
        <taxon>Insecta</taxon>
        <taxon>Pterygota</taxon>
        <taxon>Neoptera</taxon>
        <taxon>Endopterygota</taxon>
        <taxon>Lepidoptera</taxon>
        <taxon>Glossata</taxon>
        <taxon>Ditrysia</taxon>
        <taxon>Papilionoidea</taxon>
        <taxon>Papilionidae</taxon>
        <taxon>Papilioninae</taxon>
        <taxon>Papilio</taxon>
    </lineage>
</organism>
<reference evidence="2 3" key="1">
    <citation type="journal article" date="2015" name="Nat. Commun.">
        <title>Outbred genome sequencing and CRISPR/Cas9 gene editing in butterflies.</title>
        <authorList>
            <person name="Li X."/>
            <person name="Fan D."/>
            <person name="Zhang W."/>
            <person name="Liu G."/>
            <person name="Zhang L."/>
            <person name="Zhao L."/>
            <person name="Fang X."/>
            <person name="Chen L."/>
            <person name="Dong Y."/>
            <person name="Chen Y."/>
            <person name="Ding Y."/>
            <person name="Zhao R."/>
            <person name="Feng M."/>
            <person name="Zhu Y."/>
            <person name="Feng Y."/>
            <person name="Jiang X."/>
            <person name="Zhu D."/>
            <person name="Xiang H."/>
            <person name="Feng X."/>
            <person name="Li S."/>
            <person name="Wang J."/>
            <person name="Zhang G."/>
            <person name="Kronforst M.R."/>
            <person name="Wang W."/>
        </authorList>
    </citation>
    <scope>NUCLEOTIDE SEQUENCE [LARGE SCALE GENOMIC DNA]</scope>
    <source>
        <strain evidence="2">Ya'a_city_454_Px</strain>
        <tissue evidence="2">Whole body</tissue>
    </source>
</reference>
<protein>
    <submittedName>
        <fullName evidence="2">Uncharacterized protein</fullName>
    </submittedName>
</protein>
<dbReference type="Proteomes" id="UP000053268">
    <property type="component" value="Unassembled WGS sequence"/>
</dbReference>
<evidence type="ECO:0000256" key="1">
    <source>
        <dbReference type="SAM" id="MobiDB-lite"/>
    </source>
</evidence>
<gene>
    <name evidence="2" type="ORF">RR46_04062</name>
</gene>
<sequence>MLPGKMRTATPSVDVGRAETRAWRDERERSTHTLGTDARRGLAAARRRGHAPRPAPPARRTRAPRPAPRTVAAHLSLSLAV</sequence>